<sequence length="102" mass="11484">MLHSPHKQPQNHKCGANFLQEDSREGHYQPLRPTESVKSNCREVKALRETRGTMASNSLFSSVTPCQQNFFWGEYCDVSAPVCRARGFLNDAGDSYGNKKTC</sequence>
<reference evidence="1" key="1">
    <citation type="submission" date="2025-08" db="UniProtKB">
        <authorList>
            <consortium name="Ensembl"/>
        </authorList>
    </citation>
    <scope>IDENTIFICATION</scope>
</reference>
<accession>A0A8B9INC1</accession>
<reference evidence="1" key="2">
    <citation type="submission" date="2025-09" db="UniProtKB">
        <authorList>
            <consortium name="Ensembl"/>
        </authorList>
    </citation>
    <scope>IDENTIFICATION</scope>
</reference>
<dbReference type="Proteomes" id="UP000694521">
    <property type="component" value="Unplaced"/>
</dbReference>
<proteinExistence type="predicted"/>
<name>A0A8B9INC1_ANSCY</name>
<dbReference type="Ensembl" id="ENSACDT00005024236.1">
    <property type="protein sequence ID" value="ENSACDP00005020262.1"/>
    <property type="gene ID" value="ENSACDG00005014693.1"/>
</dbReference>
<organism evidence="1 2">
    <name type="scientific">Anser cygnoides</name>
    <name type="common">Swan goose</name>
    <dbReference type="NCBI Taxonomy" id="8845"/>
    <lineage>
        <taxon>Eukaryota</taxon>
        <taxon>Metazoa</taxon>
        <taxon>Chordata</taxon>
        <taxon>Craniata</taxon>
        <taxon>Vertebrata</taxon>
        <taxon>Euteleostomi</taxon>
        <taxon>Archelosauria</taxon>
        <taxon>Archosauria</taxon>
        <taxon>Dinosauria</taxon>
        <taxon>Saurischia</taxon>
        <taxon>Theropoda</taxon>
        <taxon>Coelurosauria</taxon>
        <taxon>Aves</taxon>
        <taxon>Neognathae</taxon>
        <taxon>Galloanserae</taxon>
        <taxon>Anseriformes</taxon>
        <taxon>Anatidae</taxon>
        <taxon>Anserinae</taxon>
        <taxon>Anser</taxon>
    </lineage>
</organism>
<keyword evidence="2" id="KW-1185">Reference proteome</keyword>
<evidence type="ECO:0000313" key="2">
    <source>
        <dbReference type="Proteomes" id="UP000694521"/>
    </source>
</evidence>
<protein>
    <submittedName>
        <fullName evidence="1">Uncharacterized protein</fullName>
    </submittedName>
</protein>
<dbReference type="AlphaFoldDB" id="A0A8B9INC1"/>
<evidence type="ECO:0000313" key="1">
    <source>
        <dbReference type="Ensembl" id="ENSACDP00005020262.1"/>
    </source>
</evidence>